<reference evidence="1" key="1">
    <citation type="journal article" date="2015" name="Nature">
        <title>Complex archaea that bridge the gap between prokaryotes and eukaryotes.</title>
        <authorList>
            <person name="Spang A."/>
            <person name="Saw J.H."/>
            <person name="Jorgensen S.L."/>
            <person name="Zaremba-Niedzwiedzka K."/>
            <person name="Martijn J."/>
            <person name="Lind A.E."/>
            <person name="van Eijk R."/>
            <person name="Schleper C."/>
            <person name="Guy L."/>
            <person name="Ettema T.J."/>
        </authorList>
    </citation>
    <scope>NUCLEOTIDE SEQUENCE</scope>
</reference>
<name>A0A0F9QKD3_9ZZZZ</name>
<organism evidence="1">
    <name type="scientific">marine sediment metagenome</name>
    <dbReference type="NCBI Taxonomy" id="412755"/>
    <lineage>
        <taxon>unclassified sequences</taxon>
        <taxon>metagenomes</taxon>
        <taxon>ecological metagenomes</taxon>
    </lineage>
</organism>
<evidence type="ECO:0000313" key="1">
    <source>
        <dbReference type="EMBL" id="KKN05763.1"/>
    </source>
</evidence>
<gene>
    <name evidence="1" type="ORF">LCGC14_1084160</name>
</gene>
<accession>A0A0F9QKD3</accession>
<dbReference type="EMBL" id="LAZR01004765">
    <property type="protein sequence ID" value="KKN05763.1"/>
    <property type="molecule type" value="Genomic_DNA"/>
</dbReference>
<dbReference type="AlphaFoldDB" id="A0A0F9QKD3"/>
<proteinExistence type="predicted"/>
<comment type="caution">
    <text evidence="1">The sequence shown here is derived from an EMBL/GenBank/DDBJ whole genome shotgun (WGS) entry which is preliminary data.</text>
</comment>
<protein>
    <submittedName>
        <fullName evidence="1">Uncharacterized protein</fullName>
    </submittedName>
</protein>
<sequence>MTDKINEAPDIDVFAVAKELEARIHKALVKLPKLVRHRLRSDSLWRISECMKVTENTYDFGRLPVYYKKPRAPRAKKYDCLRALATFIVVKWWDYSLGKNKTPFPMAFLEKLELINELGLDSFKVTGVYEGGFQLEKR</sequence>